<gene>
    <name evidence="1" type="ORF">V144x_31600</name>
</gene>
<dbReference type="Proteomes" id="UP000318704">
    <property type="component" value="Chromosome"/>
</dbReference>
<reference evidence="1 2" key="1">
    <citation type="submission" date="2019-03" db="EMBL/GenBank/DDBJ databases">
        <title>Deep-cultivation of Planctomycetes and their phenomic and genomic characterization uncovers novel biology.</title>
        <authorList>
            <person name="Wiegand S."/>
            <person name="Jogler M."/>
            <person name="Boedeker C."/>
            <person name="Pinto D."/>
            <person name="Vollmers J."/>
            <person name="Rivas-Marin E."/>
            <person name="Kohn T."/>
            <person name="Peeters S.H."/>
            <person name="Heuer A."/>
            <person name="Rast P."/>
            <person name="Oberbeckmann S."/>
            <person name="Bunk B."/>
            <person name="Jeske O."/>
            <person name="Meyerdierks A."/>
            <person name="Storesund J.E."/>
            <person name="Kallscheuer N."/>
            <person name="Luecker S."/>
            <person name="Lage O.M."/>
            <person name="Pohl T."/>
            <person name="Merkel B.J."/>
            <person name="Hornburger P."/>
            <person name="Mueller R.-W."/>
            <person name="Bruemmer F."/>
            <person name="Labrenz M."/>
            <person name="Spormann A.M."/>
            <person name="Op den Camp H."/>
            <person name="Overmann J."/>
            <person name="Amann R."/>
            <person name="Jetten M.S.M."/>
            <person name="Mascher T."/>
            <person name="Medema M.H."/>
            <person name="Devos D.P."/>
            <person name="Kaster A.-K."/>
            <person name="Ovreas L."/>
            <person name="Rohde M."/>
            <person name="Galperin M.Y."/>
            <person name="Jogler C."/>
        </authorList>
    </citation>
    <scope>NUCLEOTIDE SEQUENCE [LARGE SCALE GENOMIC DNA]</scope>
    <source>
        <strain evidence="1 2">V144</strain>
    </source>
</reference>
<accession>A0A517VXF1</accession>
<organism evidence="1 2">
    <name type="scientific">Gimesia aquarii</name>
    <dbReference type="NCBI Taxonomy" id="2527964"/>
    <lineage>
        <taxon>Bacteria</taxon>
        <taxon>Pseudomonadati</taxon>
        <taxon>Planctomycetota</taxon>
        <taxon>Planctomycetia</taxon>
        <taxon>Planctomycetales</taxon>
        <taxon>Planctomycetaceae</taxon>
        <taxon>Gimesia</taxon>
    </lineage>
</organism>
<sequence>MVHSDPNTWTAPNWHKDWKDITSEFDAMKVFSIAILKSIDKTTVELDLFEEGYMKVDVSRAGEKYAELYANTRETELEYVLYVPFGKVEEGEYHFRDISKGIEILHRCL</sequence>
<dbReference type="EMBL" id="CP037920">
    <property type="protein sequence ID" value="QDT97680.1"/>
    <property type="molecule type" value="Genomic_DNA"/>
</dbReference>
<evidence type="ECO:0000313" key="1">
    <source>
        <dbReference type="EMBL" id="QDT97680.1"/>
    </source>
</evidence>
<name>A0A517VXF1_9PLAN</name>
<dbReference type="KEGG" id="gaw:V144x_31600"/>
<protein>
    <submittedName>
        <fullName evidence="1">Uncharacterized protein</fullName>
    </submittedName>
</protein>
<dbReference type="AlphaFoldDB" id="A0A517VXF1"/>
<proteinExistence type="predicted"/>
<dbReference type="RefSeq" id="WP_144985989.1">
    <property type="nucleotide sequence ID" value="NZ_CP037920.1"/>
</dbReference>
<evidence type="ECO:0000313" key="2">
    <source>
        <dbReference type="Proteomes" id="UP000318704"/>
    </source>
</evidence>